<dbReference type="InterPro" id="IPR017593">
    <property type="entry name" value="Allantoinase"/>
</dbReference>
<protein>
    <recommendedName>
        <fullName evidence="5">allantoinase</fullName>
        <ecNumber evidence="5">3.5.2.5</ecNumber>
    </recommendedName>
</protein>
<dbReference type="InterPro" id="IPR032466">
    <property type="entry name" value="Metal_Hydrolase"/>
</dbReference>
<evidence type="ECO:0000259" key="9">
    <source>
        <dbReference type="Pfam" id="PF01979"/>
    </source>
</evidence>
<organism evidence="10 11">
    <name type="scientific">Rhodococcus sovatensis</name>
    <dbReference type="NCBI Taxonomy" id="1805840"/>
    <lineage>
        <taxon>Bacteria</taxon>
        <taxon>Bacillati</taxon>
        <taxon>Actinomycetota</taxon>
        <taxon>Actinomycetes</taxon>
        <taxon>Mycobacteriales</taxon>
        <taxon>Nocardiaceae</taxon>
        <taxon>Rhodococcus</taxon>
    </lineage>
</organism>
<keyword evidence="11" id="KW-1185">Reference proteome</keyword>
<comment type="similarity">
    <text evidence="3">Belongs to the metallo-dependent hydrolases superfamily. Allantoinase family.</text>
</comment>
<dbReference type="Gene3D" id="3.20.20.140">
    <property type="entry name" value="Metal-dependent hydrolases"/>
    <property type="match status" value="1"/>
</dbReference>
<accession>A0ABZ2PNZ5</accession>
<dbReference type="InterPro" id="IPR050138">
    <property type="entry name" value="DHOase/Allantoinase_Hydrolase"/>
</dbReference>
<evidence type="ECO:0000313" key="10">
    <source>
        <dbReference type="EMBL" id="WXG69965.1"/>
    </source>
</evidence>
<dbReference type="PANTHER" id="PTHR43668">
    <property type="entry name" value="ALLANTOINASE"/>
    <property type="match status" value="1"/>
</dbReference>
<evidence type="ECO:0000256" key="2">
    <source>
        <dbReference type="ARBA" id="ARBA00004968"/>
    </source>
</evidence>
<evidence type="ECO:0000256" key="6">
    <source>
        <dbReference type="ARBA" id="ARBA00022723"/>
    </source>
</evidence>
<gene>
    <name evidence="10" type="primary">allB</name>
    <name evidence="10" type="ORF">WDS16_05325</name>
</gene>
<comment type="subunit">
    <text evidence="4">Homotetramer.</text>
</comment>
<sequence>MRDTLDLLIRAPRAIVDGREIAVTVGVRAGRVVQLGSFDAVVEAIEVVELGSDEVLIPGLVDTHVHVNEPGRTEWEGFASATRAAEAGGITTIIDMPLNSIPPTVDVDALEIKREVAADQSVVNVGFWGGAVPGNLDQLRPLHDAGVFGFKCFLLHSGVDEFPPLSLPELEKALIEIASFDGLMIVHAEDAGVISSSPHPAGTAYAGFLESRPRAAENMAISQVIELSRRTGCRVHILHLSSSDALPMIATARRDGVRVTAETCPHYLCFDAEDIPAGATQFKCCPPIREAGNRELLWQGLSDGIIDTVVSDHSPSTVDLKRLDTGDFGDAWGGIASLQVSLAAVWTEASRRGFGLTDVVQWMATNTADQVGLTDRGRIAVGVVADLAVFAPDEEFTVDAARLHHKNAVTAYDKLGVRGVVRRAWLASPGLLVRA</sequence>
<evidence type="ECO:0000256" key="3">
    <source>
        <dbReference type="ARBA" id="ARBA00010368"/>
    </source>
</evidence>
<dbReference type="RefSeq" id="WP_338891061.1">
    <property type="nucleotide sequence ID" value="NZ_CP147846.1"/>
</dbReference>
<evidence type="ECO:0000256" key="8">
    <source>
        <dbReference type="ARBA" id="ARBA00022833"/>
    </source>
</evidence>
<dbReference type="SUPFAM" id="SSF51556">
    <property type="entry name" value="Metallo-dependent hydrolases"/>
    <property type="match status" value="1"/>
</dbReference>
<comment type="pathway">
    <text evidence="2">Nitrogen metabolism; (S)-allantoin degradation; allantoate from (S)-allantoin: step 1/1.</text>
</comment>
<evidence type="ECO:0000256" key="7">
    <source>
        <dbReference type="ARBA" id="ARBA00022801"/>
    </source>
</evidence>
<dbReference type="EC" id="3.5.2.5" evidence="5"/>
<dbReference type="NCBIfam" id="TIGR03178">
    <property type="entry name" value="allantoinase"/>
    <property type="match status" value="1"/>
</dbReference>
<name>A0ABZ2PNZ5_9NOCA</name>
<comment type="cofactor">
    <cofactor evidence="1">
        <name>Zn(2+)</name>
        <dbReference type="ChEBI" id="CHEBI:29105"/>
    </cofactor>
</comment>
<dbReference type="Proteomes" id="UP001432000">
    <property type="component" value="Chromosome"/>
</dbReference>
<evidence type="ECO:0000256" key="1">
    <source>
        <dbReference type="ARBA" id="ARBA00001947"/>
    </source>
</evidence>
<proteinExistence type="inferred from homology"/>
<dbReference type="Pfam" id="PF01979">
    <property type="entry name" value="Amidohydro_1"/>
    <property type="match status" value="1"/>
</dbReference>
<evidence type="ECO:0000256" key="4">
    <source>
        <dbReference type="ARBA" id="ARBA00011881"/>
    </source>
</evidence>
<keyword evidence="8" id="KW-0862">Zinc</keyword>
<dbReference type="SUPFAM" id="SSF51338">
    <property type="entry name" value="Composite domain of metallo-dependent hydrolases"/>
    <property type="match status" value="1"/>
</dbReference>
<dbReference type="GO" id="GO:0004038">
    <property type="term" value="F:allantoinase activity"/>
    <property type="evidence" value="ECO:0007669"/>
    <property type="project" value="UniProtKB-EC"/>
</dbReference>
<keyword evidence="6" id="KW-0479">Metal-binding</keyword>
<feature type="domain" description="Amidohydrolase-related" evidence="9">
    <location>
        <begin position="55"/>
        <end position="394"/>
    </location>
</feature>
<keyword evidence="7 10" id="KW-0378">Hydrolase</keyword>
<evidence type="ECO:0000256" key="5">
    <source>
        <dbReference type="ARBA" id="ARBA00012863"/>
    </source>
</evidence>
<reference evidence="10 11" key="1">
    <citation type="submission" date="2024-03" db="EMBL/GenBank/DDBJ databases">
        <title>Natural products discovery in diverse microorganisms through a two-stage MS feature dereplication strategy.</title>
        <authorList>
            <person name="Zhang R."/>
        </authorList>
    </citation>
    <scope>NUCLEOTIDE SEQUENCE [LARGE SCALE GENOMIC DNA]</scope>
    <source>
        <strain evidence="10 11">18930</strain>
    </source>
</reference>
<dbReference type="InterPro" id="IPR006680">
    <property type="entry name" value="Amidohydro-rel"/>
</dbReference>
<dbReference type="InterPro" id="IPR011059">
    <property type="entry name" value="Metal-dep_hydrolase_composite"/>
</dbReference>
<dbReference type="EMBL" id="CP147846">
    <property type="protein sequence ID" value="WXG69965.1"/>
    <property type="molecule type" value="Genomic_DNA"/>
</dbReference>
<evidence type="ECO:0000313" key="11">
    <source>
        <dbReference type="Proteomes" id="UP001432000"/>
    </source>
</evidence>
<dbReference type="PANTHER" id="PTHR43668:SF2">
    <property type="entry name" value="ALLANTOINASE"/>
    <property type="match status" value="1"/>
</dbReference>